<keyword evidence="3" id="KW-1185">Reference proteome</keyword>
<evidence type="ECO:0000313" key="3">
    <source>
        <dbReference type="Proteomes" id="UP001287356"/>
    </source>
</evidence>
<gene>
    <name evidence="2" type="ORF">B0T24DRAFT_237009</name>
</gene>
<organism evidence="2 3">
    <name type="scientific">Lasiosphaeria ovina</name>
    <dbReference type="NCBI Taxonomy" id="92902"/>
    <lineage>
        <taxon>Eukaryota</taxon>
        <taxon>Fungi</taxon>
        <taxon>Dikarya</taxon>
        <taxon>Ascomycota</taxon>
        <taxon>Pezizomycotina</taxon>
        <taxon>Sordariomycetes</taxon>
        <taxon>Sordariomycetidae</taxon>
        <taxon>Sordariales</taxon>
        <taxon>Lasiosphaeriaceae</taxon>
        <taxon>Lasiosphaeria</taxon>
    </lineage>
</organism>
<protein>
    <submittedName>
        <fullName evidence="2">Uncharacterized protein</fullName>
    </submittedName>
</protein>
<reference evidence="2" key="1">
    <citation type="journal article" date="2023" name="Mol. Phylogenet. Evol.">
        <title>Genome-scale phylogeny and comparative genomics of the fungal order Sordariales.</title>
        <authorList>
            <person name="Hensen N."/>
            <person name="Bonometti L."/>
            <person name="Westerberg I."/>
            <person name="Brannstrom I.O."/>
            <person name="Guillou S."/>
            <person name="Cros-Aarteil S."/>
            <person name="Calhoun S."/>
            <person name="Haridas S."/>
            <person name="Kuo A."/>
            <person name="Mondo S."/>
            <person name="Pangilinan J."/>
            <person name="Riley R."/>
            <person name="LaButti K."/>
            <person name="Andreopoulos B."/>
            <person name="Lipzen A."/>
            <person name="Chen C."/>
            <person name="Yan M."/>
            <person name="Daum C."/>
            <person name="Ng V."/>
            <person name="Clum A."/>
            <person name="Steindorff A."/>
            <person name="Ohm R.A."/>
            <person name="Martin F."/>
            <person name="Silar P."/>
            <person name="Natvig D.O."/>
            <person name="Lalanne C."/>
            <person name="Gautier V."/>
            <person name="Ament-Velasquez S.L."/>
            <person name="Kruys A."/>
            <person name="Hutchinson M.I."/>
            <person name="Powell A.J."/>
            <person name="Barry K."/>
            <person name="Miller A.N."/>
            <person name="Grigoriev I.V."/>
            <person name="Debuchy R."/>
            <person name="Gladieux P."/>
            <person name="Hiltunen Thoren M."/>
            <person name="Johannesson H."/>
        </authorList>
    </citation>
    <scope>NUCLEOTIDE SEQUENCE</scope>
    <source>
        <strain evidence="2">CBS 958.72</strain>
    </source>
</reference>
<name>A0AAE0KID1_9PEZI</name>
<comment type="caution">
    <text evidence="2">The sequence shown here is derived from an EMBL/GenBank/DDBJ whole genome shotgun (WGS) entry which is preliminary data.</text>
</comment>
<dbReference type="Proteomes" id="UP001287356">
    <property type="component" value="Unassembled WGS sequence"/>
</dbReference>
<evidence type="ECO:0000313" key="2">
    <source>
        <dbReference type="EMBL" id="KAK3377229.1"/>
    </source>
</evidence>
<feature type="region of interest" description="Disordered" evidence="1">
    <location>
        <begin position="198"/>
        <end position="257"/>
    </location>
</feature>
<dbReference type="EMBL" id="JAULSN010000003">
    <property type="protein sequence ID" value="KAK3377229.1"/>
    <property type="molecule type" value="Genomic_DNA"/>
</dbReference>
<sequence>MAAAFGNLRNSFADPNELWGGESDDPDLPGPANISFRFSPTGDRAKGDWKAWMLVTAKDIPQLMRQGFHWTQDNIVHEEGSIMTNNIDPELDKEGYTVRRQYFLKDMSGHYSKWKAWLNVMAPRTEILSKFPVSQLKPTQIYYAKARNHRRETCYIFDSSEPKSCFNTIFEGQEMVGFWPKMPVELFMDPALLGPTVEKSPTSNRLPAADDTEAIPSQSAPGQSPPAADKLPTADDTKYVASPPTSCQPSPFLSAKG</sequence>
<reference evidence="2" key="2">
    <citation type="submission" date="2023-06" db="EMBL/GenBank/DDBJ databases">
        <authorList>
            <consortium name="Lawrence Berkeley National Laboratory"/>
            <person name="Haridas S."/>
            <person name="Hensen N."/>
            <person name="Bonometti L."/>
            <person name="Westerberg I."/>
            <person name="Brannstrom I.O."/>
            <person name="Guillou S."/>
            <person name="Cros-Aarteil S."/>
            <person name="Calhoun S."/>
            <person name="Kuo A."/>
            <person name="Mondo S."/>
            <person name="Pangilinan J."/>
            <person name="Riley R."/>
            <person name="Labutti K."/>
            <person name="Andreopoulos B."/>
            <person name="Lipzen A."/>
            <person name="Chen C."/>
            <person name="Yanf M."/>
            <person name="Daum C."/>
            <person name="Ng V."/>
            <person name="Clum A."/>
            <person name="Steindorff A."/>
            <person name="Ohm R."/>
            <person name="Martin F."/>
            <person name="Silar P."/>
            <person name="Natvig D."/>
            <person name="Lalanne C."/>
            <person name="Gautier V."/>
            <person name="Ament-Velasquez S.L."/>
            <person name="Kruys A."/>
            <person name="Hutchinson M.I."/>
            <person name="Powell A.J."/>
            <person name="Barry K."/>
            <person name="Miller A.N."/>
            <person name="Grigoriev I.V."/>
            <person name="Debuchy R."/>
            <person name="Gladieux P."/>
            <person name="Thoren M.H."/>
            <person name="Johannesson H."/>
        </authorList>
    </citation>
    <scope>NUCLEOTIDE SEQUENCE</scope>
    <source>
        <strain evidence="2">CBS 958.72</strain>
    </source>
</reference>
<proteinExistence type="predicted"/>
<dbReference type="AlphaFoldDB" id="A0AAE0KID1"/>
<evidence type="ECO:0000256" key="1">
    <source>
        <dbReference type="SAM" id="MobiDB-lite"/>
    </source>
</evidence>
<accession>A0AAE0KID1</accession>
<feature type="compositionally biased region" description="Low complexity" evidence="1">
    <location>
        <begin position="214"/>
        <end position="228"/>
    </location>
</feature>